<keyword evidence="5" id="KW-1185">Reference proteome</keyword>
<dbReference type="KEGG" id="ccal:108625609"/>
<evidence type="ECO:0000313" key="5">
    <source>
        <dbReference type="Proteomes" id="UP000694925"/>
    </source>
</evidence>
<feature type="transmembrane region" description="Helical" evidence="2">
    <location>
        <begin position="742"/>
        <end position="766"/>
    </location>
</feature>
<feature type="chain" id="PRO_5042502310" evidence="3">
    <location>
        <begin position="20"/>
        <end position="787"/>
    </location>
</feature>
<organism evidence="5 6">
    <name type="scientific">Ceratina calcarata</name>
    <dbReference type="NCBI Taxonomy" id="156304"/>
    <lineage>
        <taxon>Eukaryota</taxon>
        <taxon>Metazoa</taxon>
        <taxon>Ecdysozoa</taxon>
        <taxon>Arthropoda</taxon>
        <taxon>Hexapoda</taxon>
        <taxon>Insecta</taxon>
        <taxon>Pterygota</taxon>
        <taxon>Neoptera</taxon>
        <taxon>Endopterygota</taxon>
        <taxon>Hymenoptera</taxon>
        <taxon>Apocrita</taxon>
        <taxon>Aculeata</taxon>
        <taxon>Apoidea</taxon>
        <taxon>Anthophila</taxon>
        <taxon>Apidae</taxon>
        <taxon>Ceratina</taxon>
        <taxon>Zadontomerus</taxon>
    </lineage>
</organism>
<evidence type="ECO:0000256" key="2">
    <source>
        <dbReference type="SAM" id="Phobius"/>
    </source>
</evidence>
<dbReference type="Pfam" id="PF20146">
    <property type="entry name" value="NRF"/>
    <property type="match status" value="1"/>
</dbReference>
<dbReference type="InterPro" id="IPR002656">
    <property type="entry name" value="Acyl_transf_3_dom"/>
</dbReference>
<dbReference type="InterPro" id="IPR000225">
    <property type="entry name" value="Armadillo"/>
</dbReference>
<feature type="domain" description="Nose resistant-to-fluoxetine protein N-terminal" evidence="4">
    <location>
        <begin position="94"/>
        <end position="226"/>
    </location>
</feature>
<dbReference type="PROSITE" id="PS50176">
    <property type="entry name" value="ARM_REPEAT"/>
    <property type="match status" value="1"/>
</dbReference>
<dbReference type="PANTHER" id="PTHR11161:SF72">
    <property type="entry name" value="FI21449P1"/>
    <property type="match status" value="1"/>
</dbReference>
<feature type="signal peptide" evidence="3">
    <location>
        <begin position="1"/>
        <end position="19"/>
    </location>
</feature>
<feature type="transmembrane region" description="Helical" evidence="2">
    <location>
        <begin position="570"/>
        <end position="590"/>
    </location>
</feature>
<dbReference type="RefSeq" id="XP_026669928.1">
    <property type="nucleotide sequence ID" value="XM_026814127.1"/>
</dbReference>
<keyword evidence="2" id="KW-0812">Transmembrane</keyword>
<feature type="transmembrane region" description="Helical" evidence="2">
    <location>
        <begin position="711"/>
        <end position="730"/>
    </location>
</feature>
<feature type="transmembrane region" description="Helical" evidence="2">
    <location>
        <begin position="610"/>
        <end position="628"/>
    </location>
</feature>
<keyword evidence="2" id="KW-1133">Transmembrane helix</keyword>
<feature type="transmembrane region" description="Helical" evidence="2">
    <location>
        <begin position="485"/>
        <end position="502"/>
    </location>
</feature>
<protein>
    <submittedName>
        <fullName evidence="6">Nose resistant to fluoxetine protein 6 isoform X1</fullName>
    </submittedName>
</protein>
<proteinExistence type="predicted"/>
<feature type="transmembrane region" description="Helical" evidence="2">
    <location>
        <begin position="244"/>
        <end position="265"/>
    </location>
</feature>
<keyword evidence="2" id="KW-0472">Membrane</keyword>
<dbReference type="SMART" id="SM00703">
    <property type="entry name" value="NRF"/>
    <property type="match status" value="1"/>
</dbReference>
<gene>
    <name evidence="6" type="primary">LOC108625609</name>
</gene>
<feature type="transmembrane region" description="Helical" evidence="2">
    <location>
        <begin position="640"/>
        <end position="660"/>
    </location>
</feature>
<evidence type="ECO:0000256" key="3">
    <source>
        <dbReference type="SAM" id="SignalP"/>
    </source>
</evidence>
<keyword evidence="3" id="KW-0732">Signal</keyword>
<feature type="transmembrane region" description="Helical" evidence="2">
    <location>
        <begin position="363"/>
        <end position="382"/>
    </location>
</feature>
<dbReference type="Pfam" id="PF01757">
    <property type="entry name" value="Acyl_transf_3"/>
    <property type="match status" value="1"/>
</dbReference>
<dbReference type="InterPro" id="IPR006621">
    <property type="entry name" value="Nose-resist-to-fluoxetine_N"/>
</dbReference>
<feature type="transmembrane region" description="Helical" evidence="2">
    <location>
        <begin position="549"/>
        <end position="565"/>
    </location>
</feature>
<dbReference type="GO" id="GO:0016747">
    <property type="term" value="F:acyltransferase activity, transferring groups other than amino-acyl groups"/>
    <property type="evidence" value="ECO:0007669"/>
    <property type="project" value="InterPro"/>
</dbReference>
<evidence type="ECO:0000259" key="4">
    <source>
        <dbReference type="SMART" id="SM00703"/>
    </source>
</evidence>
<feature type="repeat" description="ARM" evidence="1">
    <location>
        <begin position="204"/>
        <end position="234"/>
    </location>
</feature>
<reference evidence="6" key="1">
    <citation type="submission" date="2025-08" db="UniProtKB">
        <authorList>
            <consortium name="RefSeq"/>
        </authorList>
    </citation>
    <scope>IDENTIFICATION</scope>
    <source>
        <tissue evidence="6">Whole body</tissue>
    </source>
</reference>
<feature type="transmembrane region" description="Helical" evidence="2">
    <location>
        <begin position="429"/>
        <end position="448"/>
    </location>
</feature>
<evidence type="ECO:0000313" key="6">
    <source>
        <dbReference type="RefSeq" id="XP_026669928.1"/>
    </source>
</evidence>
<dbReference type="AlphaFoldDB" id="A0AAJ7S1Y6"/>
<dbReference type="PANTHER" id="PTHR11161">
    <property type="entry name" value="O-ACYLTRANSFERASE"/>
    <property type="match status" value="1"/>
</dbReference>
<name>A0AAJ7S1Y6_9HYME</name>
<sequence>MFLKIYTSILIFACWSADGLKSSEGSVQFDGNELKPMNNVSKINRTISLEKYSADEIVSNATLTDRTMLHLDELNIWNLHVLTKLWNRGSLNLSIDCEADMTNYMTGLSLGEEWALKMTDATGRYTWGLSSGNVFWVGAVDQCRDMEEQFIEWQKTKSKREENTPPFPVGMSSATVNLNVRRFTSNETYRIIFGLCLPDACGVDDVEKLLRLVEDQRRDDSSVRMTIGTIRNLSRGYSFWEDPIFHILSVAFVIVTVLVILGTLYDVSLRYRILQTEQTSSSMDNTTELKILNHAETADGKITMKKIWSVREHNGSSDVHNSNSAPRPFSEALLSFSLLLNLSKVFSLDVGADTLAPIHGLRFLSMLWIILVHTCLTVNVVSGTPVVPSSLVSARRRRCHAFSVVSEIKTFKSKAENNFLYQTISNSTYSVDTFFFMSGCLVSFLYFRTITRDGMKKKKIIRGACGEVLQFLGMVWYRYFRLTPVYLLVIGLIEVTSSWYYDHTMLDLYALDYQNCRKFWWRNALYINTYFAMDERCIVWSWYLANDTLFYIIGTIILIVGARFLSTAAIITLCLLIGSWTTTVAVSLKLEHVVSVQDPFARYESLYDKPWSRIGPYLLGMMAGWYLYKTDCEMKISKTVASVLWLFSFVAMLSIVYGVYGNTFSPFVSALYTALSHSGWAVSIGWILIACVTGHGRLINKILSWPGLYPLSRLSYCAYLVHPAIIRAVVLHGESSIHLTRGLMAILFLGFTVATYAASLIISLLFEAPVVSLLRIVHPLRKWKKAK</sequence>
<evidence type="ECO:0000256" key="1">
    <source>
        <dbReference type="PROSITE-ProRule" id="PRU00259"/>
    </source>
</evidence>
<dbReference type="Proteomes" id="UP000694925">
    <property type="component" value="Unplaced"/>
</dbReference>
<dbReference type="GeneID" id="108625609"/>
<accession>A0AAJ7S1Y6</accession>
<dbReference type="InterPro" id="IPR052728">
    <property type="entry name" value="O2_lipid_transport_reg"/>
</dbReference>
<feature type="transmembrane region" description="Helical" evidence="2">
    <location>
        <begin position="680"/>
        <end position="699"/>
    </location>
</feature>